<reference evidence="2 3" key="1">
    <citation type="submission" date="2024-02" db="EMBL/GenBank/DDBJ databases">
        <title>A chromosome-level genome assembly of Drosophila madeirensis, a fruit fly species endemic to Madeira island.</title>
        <authorList>
            <person name="Tomihara K."/>
            <person name="Llopart A."/>
            <person name="Yamamoto D."/>
        </authorList>
    </citation>
    <scope>NUCLEOTIDE SEQUENCE [LARGE SCALE GENOMIC DNA]</scope>
    <source>
        <strain evidence="2 3">RF1</strain>
    </source>
</reference>
<name>A0AAU9F3D7_DROMD</name>
<dbReference type="Gene3D" id="2.30.30.140">
    <property type="match status" value="2"/>
</dbReference>
<dbReference type="Pfam" id="PF00567">
    <property type="entry name" value="TUDOR"/>
    <property type="match status" value="2"/>
</dbReference>
<organism evidence="2 3">
    <name type="scientific">Drosophila madeirensis</name>
    <name type="common">Fruit fly</name>
    <dbReference type="NCBI Taxonomy" id="30013"/>
    <lineage>
        <taxon>Eukaryota</taxon>
        <taxon>Metazoa</taxon>
        <taxon>Ecdysozoa</taxon>
        <taxon>Arthropoda</taxon>
        <taxon>Hexapoda</taxon>
        <taxon>Insecta</taxon>
        <taxon>Pterygota</taxon>
        <taxon>Neoptera</taxon>
        <taxon>Endopterygota</taxon>
        <taxon>Diptera</taxon>
        <taxon>Brachycera</taxon>
        <taxon>Muscomorpha</taxon>
        <taxon>Ephydroidea</taxon>
        <taxon>Drosophilidae</taxon>
        <taxon>Drosophila</taxon>
        <taxon>Sophophora</taxon>
    </lineage>
</organism>
<dbReference type="SUPFAM" id="SSF63748">
    <property type="entry name" value="Tudor/PWWP/MBT"/>
    <property type="match status" value="2"/>
</dbReference>
<dbReference type="InterPro" id="IPR002999">
    <property type="entry name" value="Tudor"/>
</dbReference>
<dbReference type="Proteomes" id="UP001500889">
    <property type="component" value="Chromosome O"/>
</dbReference>
<sequence length="702" mass="79425">MDVLLKDWSNWNPMAMEYRNEGSTDYVDSFGQNVVEKERAPMGKKKAVDKNANTEYPYLVLKKKVMHINKCALINFFGRKHVRNIDIPPNSDYFVVYFNDLGSLESAHSTLETFPQLLQVQRSHCGGQKKTRDEKMSMQRAANRVPEPAKLPAMIPTHRGPVDTQTRTIHVSCNGNKHPEFLAVPIVDSACYKSGSLMAIRDAKKRFLNVKFEFNLERHGAYVLEKEYTEETSSKPVIQQMRCGRHLFKDSTDVDAGHSSVDDADEMIIMSGYKRCVACKDYTSTVCKICDMPFCDALCWSIVSEQHDQKCGTGQSVAIDDENLKKLLPKAGLPPRRSKVKITAFEQSNVVYVRPADILSEVAYHRVLTEVWMHGKKAPKLDQLPVCGQIVIYKFEAQIVRALVLNVDNPKDICVVCIDFGSVEYTAPNNLHQCSATVADLPRYAAPVKLRGVPRRALTPHLREAMYAVQGSLVFELRYHKREYDYDSHMQTAVLIDLEKNRGLNSFFKKVMTPVEPGLQGRGFNEDFLPHVAAPPGKNIDMIVTDNSFLKYGIIHCTPAGLAVEITKMQRTFQDYGEKIVKAETYAAPKGELCIAKYMGKWCRGVSLELVGDGYPSILFVDYGNIAPIHVTDIRAYPEQLTYPILTTEYDLIGLPEELTDAQVKRLEKQLQVGARVTCDEIVKNQENNYSLRMENLQKLLK</sequence>
<evidence type="ECO:0000313" key="3">
    <source>
        <dbReference type="Proteomes" id="UP001500889"/>
    </source>
</evidence>
<keyword evidence="3" id="KW-1185">Reference proteome</keyword>
<dbReference type="PANTHER" id="PTHR16442">
    <property type="entry name" value="RING FINGER PROTEIN 17"/>
    <property type="match status" value="1"/>
</dbReference>
<accession>A0AAU9F3D7</accession>
<protein>
    <submittedName>
        <fullName evidence="2">Protein vreteno</fullName>
    </submittedName>
</protein>
<dbReference type="PANTHER" id="PTHR16442:SF1">
    <property type="entry name" value="RING FINGER PROTEIN 17"/>
    <property type="match status" value="1"/>
</dbReference>
<feature type="domain" description="Tudor" evidence="1">
    <location>
        <begin position="586"/>
        <end position="642"/>
    </location>
</feature>
<dbReference type="SMART" id="SM00333">
    <property type="entry name" value="TUDOR"/>
    <property type="match status" value="2"/>
</dbReference>
<dbReference type="EMBL" id="AP029263">
    <property type="protein sequence ID" value="BFF91461.1"/>
    <property type="molecule type" value="Genomic_DNA"/>
</dbReference>
<evidence type="ECO:0000313" key="2">
    <source>
        <dbReference type="EMBL" id="BFF91461.1"/>
    </source>
</evidence>
<gene>
    <name evidence="2" type="ORF">DMAD_09736</name>
</gene>
<evidence type="ECO:0000259" key="1">
    <source>
        <dbReference type="SMART" id="SM00333"/>
    </source>
</evidence>
<proteinExistence type="predicted"/>
<feature type="domain" description="Tudor" evidence="1">
    <location>
        <begin position="383"/>
        <end position="439"/>
    </location>
</feature>
<dbReference type="AlphaFoldDB" id="A0AAU9F3D7"/>